<dbReference type="EMBL" id="CP001928">
    <property type="protein sequence ID" value="ADI38993.1"/>
    <property type="molecule type" value="Genomic_DNA"/>
</dbReference>
<dbReference type="HOGENOM" id="CLU_1019006_0_0_0"/>
<name>D6YSE8_WADCW</name>
<proteinExistence type="predicted"/>
<keyword evidence="2" id="KW-1185">Reference proteome</keyword>
<dbReference type="AlphaFoldDB" id="D6YSE8"/>
<reference evidence="1 2" key="1">
    <citation type="journal article" date="2010" name="PLoS ONE">
        <title>The Waddlia genome: a window into chlamydial biology.</title>
        <authorList>
            <person name="Bertelli C."/>
            <person name="Collyn F."/>
            <person name="Croxatto A."/>
            <person name="Ruckert C."/>
            <person name="Polkinghorne A."/>
            <person name="Kebbi-Beghdadi C."/>
            <person name="Goesmann A."/>
            <person name="Vaughan L."/>
            <person name="Greub G."/>
        </authorList>
    </citation>
    <scope>NUCLEOTIDE SEQUENCE [LARGE SCALE GENOMIC DNA]</scope>
    <source>
        <strain evidence="2">ATCC VR-1470 / WSU 86-1044</strain>
    </source>
</reference>
<dbReference type="Proteomes" id="UP000001505">
    <property type="component" value="Chromosome"/>
</dbReference>
<dbReference type="STRING" id="716544.wcw_1648"/>
<dbReference type="eggNOG" id="ENOG5030MK2">
    <property type="taxonomic scope" value="Bacteria"/>
</dbReference>
<accession>D6YSE8</accession>
<protein>
    <submittedName>
        <fullName evidence="1">Uncharacterized protein</fullName>
    </submittedName>
</protein>
<organism evidence="1 2">
    <name type="scientific">Waddlia chondrophila (strain ATCC VR-1470 / WSU 86-1044)</name>
    <dbReference type="NCBI Taxonomy" id="716544"/>
    <lineage>
        <taxon>Bacteria</taxon>
        <taxon>Pseudomonadati</taxon>
        <taxon>Chlamydiota</taxon>
        <taxon>Chlamydiia</taxon>
        <taxon>Parachlamydiales</taxon>
        <taxon>Waddliaceae</taxon>
        <taxon>Waddlia</taxon>
    </lineage>
</organism>
<dbReference type="OrthoDB" id="20788at2"/>
<dbReference type="KEGG" id="wch:wcw_1648"/>
<dbReference type="RefSeq" id="WP_013182699.1">
    <property type="nucleotide sequence ID" value="NC_014225.1"/>
</dbReference>
<evidence type="ECO:0000313" key="1">
    <source>
        <dbReference type="EMBL" id="ADI38993.1"/>
    </source>
</evidence>
<sequence>MPIFRTLFILAALTIGFWTLWEHHSTFREIVQTYVENGEFLTLEARYSADQIMQAHEKELIPDAQYSYQDPALKFYPYLLMEVKYTQQGRTREGVILWSMVDGEMVLDTDSWEKTHGFEDAINAGANRSDFVLINTLAKYRGSLSSARLQKELNLDDQAFNQLIENSRKKYLIIIRGNEVALHFQNPNFLVPPQTRINQWLVTKPYHHAIRVGKRYSQKQIEKVAKAAFGYDFTVRSAKEVFLPVYSIEVLNPDGSILTSYWNALNGHRIDNKYLSLSP</sequence>
<gene>
    <name evidence="1" type="ordered locus">wcw_1648</name>
</gene>
<evidence type="ECO:0000313" key="2">
    <source>
        <dbReference type="Proteomes" id="UP000001505"/>
    </source>
</evidence>